<evidence type="ECO:0000259" key="2">
    <source>
        <dbReference type="SMART" id="SM00014"/>
    </source>
</evidence>
<sequence>MAFTDFSCVYYNEGDTIGKILAYAALLPYVVILHHASQFYGRREVHEGVIVAAFVLNEGIARGLKHGLRHPRPTATCTKLDICDSFGMPSSHTQCIAFAFMLHLLLQLRGWSGKSLATRLIGTCEVAGLAVAALLTASSRVYLGYHSIDQVVVGGLLGVALGAVCFAILGWRGWELIPSTRFGTLLHLKTSWVLSDPLRQEAAWYNDLRKKAQ</sequence>
<comment type="caution">
    <text evidence="3">The sequence shown here is derived from an EMBL/GenBank/DDBJ whole genome shotgun (WGS) entry which is preliminary data.</text>
</comment>
<dbReference type="PANTHER" id="PTHR14969:SF59">
    <property type="entry name" value="DOLICHYLDIPHOSPHATASE"/>
    <property type="match status" value="1"/>
</dbReference>
<feature type="transmembrane region" description="Helical" evidence="1">
    <location>
        <begin position="116"/>
        <end position="139"/>
    </location>
</feature>
<reference evidence="3" key="1">
    <citation type="journal article" date="2021" name="Proc. Natl. Acad. Sci. U.S.A.">
        <title>Three genomes in the algal genus Volvox reveal the fate of a haploid sex-determining region after a transition to homothallism.</title>
        <authorList>
            <person name="Yamamoto K."/>
            <person name="Hamaji T."/>
            <person name="Kawai-Toyooka H."/>
            <person name="Matsuzaki R."/>
            <person name="Takahashi F."/>
            <person name="Nishimura Y."/>
            <person name="Kawachi M."/>
            <person name="Noguchi H."/>
            <person name="Minakuchi Y."/>
            <person name="Umen J.G."/>
            <person name="Toyoda A."/>
            <person name="Nozaki H."/>
        </authorList>
    </citation>
    <scope>NUCLEOTIDE SEQUENCE</scope>
    <source>
        <strain evidence="3">NIES-3780</strain>
    </source>
</reference>
<dbReference type="Gene3D" id="1.20.144.10">
    <property type="entry name" value="Phosphatidic acid phosphatase type 2/haloperoxidase"/>
    <property type="match status" value="1"/>
</dbReference>
<keyword evidence="1" id="KW-1133">Transmembrane helix</keyword>
<dbReference type="InterPro" id="IPR036938">
    <property type="entry name" value="PAP2/HPO_sf"/>
</dbReference>
<organism evidence="3 4">
    <name type="scientific">Volvox africanus</name>
    <dbReference type="NCBI Taxonomy" id="51714"/>
    <lineage>
        <taxon>Eukaryota</taxon>
        <taxon>Viridiplantae</taxon>
        <taxon>Chlorophyta</taxon>
        <taxon>core chlorophytes</taxon>
        <taxon>Chlorophyceae</taxon>
        <taxon>CS clade</taxon>
        <taxon>Chlamydomonadales</taxon>
        <taxon>Volvocaceae</taxon>
        <taxon>Volvox</taxon>
    </lineage>
</organism>
<protein>
    <recommendedName>
        <fullName evidence="2">Phosphatidic acid phosphatase type 2/haloperoxidase domain-containing protein</fullName>
    </recommendedName>
</protein>
<dbReference type="SMART" id="SM00014">
    <property type="entry name" value="acidPPc"/>
    <property type="match status" value="1"/>
</dbReference>
<feature type="transmembrane region" description="Helical" evidence="1">
    <location>
        <begin position="20"/>
        <end position="36"/>
    </location>
</feature>
<dbReference type="SUPFAM" id="SSF48317">
    <property type="entry name" value="Acid phosphatase/Vanadium-dependent haloperoxidase"/>
    <property type="match status" value="1"/>
</dbReference>
<accession>A0A8J4BRY5</accession>
<dbReference type="Proteomes" id="UP000747399">
    <property type="component" value="Unassembled WGS sequence"/>
</dbReference>
<dbReference type="GO" id="GO:0042392">
    <property type="term" value="F:sphingosine-1-phosphate phosphatase activity"/>
    <property type="evidence" value="ECO:0007669"/>
    <property type="project" value="TreeGrafter"/>
</dbReference>
<evidence type="ECO:0000313" key="4">
    <source>
        <dbReference type="Proteomes" id="UP000747399"/>
    </source>
</evidence>
<feature type="domain" description="Phosphatidic acid phosphatase type 2/haloperoxidase" evidence="2">
    <location>
        <begin position="47"/>
        <end position="166"/>
    </location>
</feature>
<evidence type="ECO:0000256" key="1">
    <source>
        <dbReference type="SAM" id="Phobius"/>
    </source>
</evidence>
<dbReference type="EMBL" id="BNCO01000096">
    <property type="protein sequence ID" value="GIL67323.1"/>
    <property type="molecule type" value="Genomic_DNA"/>
</dbReference>
<dbReference type="AlphaFoldDB" id="A0A8J4BRY5"/>
<keyword evidence="4" id="KW-1185">Reference proteome</keyword>
<dbReference type="InterPro" id="IPR000326">
    <property type="entry name" value="PAP2/HPO"/>
</dbReference>
<name>A0A8J4BRY5_9CHLO</name>
<keyword evidence="1" id="KW-0472">Membrane</keyword>
<dbReference type="Pfam" id="PF01569">
    <property type="entry name" value="PAP2"/>
    <property type="match status" value="1"/>
</dbReference>
<gene>
    <name evidence="3" type="ORF">Vafri_20725</name>
</gene>
<dbReference type="PANTHER" id="PTHR14969">
    <property type="entry name" value="SPHINGOSINE-1-PHOSPHATE PHOSPHOHYDROLASE"/>
    <property type="match status" value="1"/>
</dbReference>
<feature type="transmembrane region" description="Helical" evidence="1">
    <location>
        <begin position="151"/>
        <end position="171"/>
    </location>
</feature>
<keyword evidence="1" id="KW-0812">Transmembrane</keyword>
<evidence type="ECO:0000313" key="3">
    <source>
        <dbReference type="EMBL" id="GIL67323.1"/>
    </source>
</evidence>
<proteinExistence type="predicted"/>